<protein>
    <recommendedName>
        <fullName evidence="3">Capsid protein</fullName>
    </recommendedName>
</protein>
<name>W9GXX5_9PROT</name>
<dbReference type="InterPro" id="IPR045565">
    <property type="entry name" value="Phage_capsid_2"/>
</dbReference>
<gene>
    <name evidence="1" type="ORF">N825_17880</name>
</gene>
<dbReference type="Pfam" id="PF19821">
    <property type="entry name" value="Phage_capsid_2"/>
    <property type="match status" value="1"/>
</dbReference>
<dbReference type="EMBL" id="AVFL01000026">
    <property type="protein sequence ID" value="EWY37481.1"/>
    <property type="molecule type" value="Genomic_DNA"/>
</dbReference>
<dbReference type="RefSeq" id="WP_245613246.1">
    <property type="nucleotide sequence ID" value="NZ_AVFL01000026.1"/>
</dbReference>
<sequence length="282" mass="31166">MSTTIDKAFVKQFEREVHESFQRMGSKLRATVRSKGDVKAASTIFQKVGKGVASPKARHGKIPVMNVDHTPVECILTDFYAGDWVDRLDELKTNIDERAVITNAGAYALGRKTDELIIAQLDTSTNYAGLNTDGMTKAKVLTAFEKMGMADVPDDGQRYAIVGWKQWSQLLGIDEFASADYVGADELPWRGTQAKRWLGTLWIPHSGTTLNGNVRSCHWYHKTAIGHAAGADVTTDVTWHGDRASHFVNNIKILLIISVLSIAYKGALTFTSVHKLNVANRF</sequence>
<dbReference type="PATRIC" id="fig|1385369.3.peg.5554"/>
<dbReference type="Proteomes" id="UP000019486">
    <property type="component" value="Unassembled WGS sequence"/>
</dbReference>
<dbReference type="STRING" id="1385369.N825_17880"/>
<evidence type="ECO:0000313" key="1">
    <source>
        <dbReference type="EMBL" id="EWY37481.1"/>
    </source>
</evidence>
<keyword evidence="2" id="KW-1185">Reference proteome</keyword>
<reference evidence="1 2" key="1">
    <citation type="submission" date="2013-08" db="EMBL/GenBank/DDBJ databases">
        <title>The genome sequence of Skermanella stibiiresistens.</title>
        <authorList>
            <person name="Zhu W."/>
            <person name="Wang G."/>
        </authorList>
    </citation>
    <scope>NUCLEOTIDE SEQUENCE [LARGE SCALE GENOMIC DNA]</scope>
    <source>
        <strain evidence="1 2">SB22</strain>
    </source>
</reference>
<comment type="caution">
    <text evidence="1">The sequence shown here is derived from an EMBL/GenBank/DDBJ whole genome shotgun (WGS) entry which is preliminary data.</text>
</comment>
<proteinExistence type="predicted"/>
<accession>W9GXX5</accession>
<evidence type="ECO:0000313" key="2">
    <source>
        <dbReference type="Proteomes" id="UP000019486"/>
    </source>
</evidence>
<organism evidence="1 2">
    <name type="scientific">Skermanella stibiiresistens SB22</name>
    <dbReference type="NCBI Taxonomy" id="1385369"/>
    <lineage>
        <taxon>Bacteria</taxon>
        <taxon>Pseudomonadati</taxon>
        <taxon>Pseudomonadota</taxon>
        <taxon>Alphaproteobacteria</taxon>
        <taxon>Rhodospirillales</taxon>
        <taxon>Azospirillaceae</taxon>
        <taxon>Skermanella</taxon>
    </lineage>
</organism>
<dbReference type="AlphaFoldDB" id="W9GXX5"/>
<evidence type="ECO:0008006" key="3">
    <source>
        <dbReference type="Google" id="ProtNLM"/>
    </source>
</evidence>